<accession>A0ACC2XDK1</accession>
<proteinExistence type="predicted"/>
<organism evidence="1 2">
    <name type="scientific">Naganishia vaughanmartiniae</name>
    <dbReference type="NCBI Taxonomy" id="1424756"/>
    <lineage>
        <taxon>Eukaryota</taxon>
        <taxon>Fungi</taxon>
        <taxon>Dikarya</taxon>
        <taxon>Basidiomycota</taxon>
        <taxon>Agaricomycotina</taxon>
        <taxon>Tremellomycetes</taxon>
        <taxon>Filobasidiales</taxon>
        <taxon>Filobasidiaceae</taxon>
        <taxon>Naganishia</taxon>
    </lineage>
</organism>
<dbReference type="EMBL" id="JASBWU010000005">
    <property type="protein sequence ID" value="KAJ9121504.1"/>
    <property type="molecule type" value="Genomic_DNA"/>
</dbReference>
<protein>
    <submittedName>
        <fullName evidence="1">Uncharacterized protein</fullName>
    </submittedName>
</protein>
<reference evidence="1" key="1">
    <citation type="submission" date="2023-04" db="EMBL/GenBank/DDBJ databases">
        <title>Draft Genome sequencing of Naganishia species isolated from polar environments using Oxford Nanopore Technology.</title>
        <authorList>
            <person name="Leo P."/>
            <person name="Venkateswaran K."/>
        </authorList>
    </citation>
    <scope>NUCLEOTIDE SEQUENCE</scope>
    <source>
        <strain evidence="1">MNA-CCFEE 5425</strain>
    </source>
</reference>
<evidence type="ECO:0000313" key="2">
    <source>
        <dbReference type="Proteomes" id="UP001243375"/>
    </source>
</evidence>
<name>A0ACC2XDK1_9TREE</name>
<sequence>MANTIPVPEAVDATTGQVHHFTPVEVPAQGSVAHVQSKTTSEVHEQPVQYTQEQQFPQDRQTQQQHVQAPAHQPTPTRPQPKRVPTAVITRPGEELPPNSQTETHSRDLPPSAVSHTVHVPNTTNSAYSDNQTSVVPATAAESAPDHALPTAPTVHPEAQAAELDAVGERDPGLVAAQVEKSKGDRRELKGLEPKGTVVQGIEDDKLWALLRRFDVSPPLRAQQVNHTLILTSQKHLPPYEPDLRRSVLPHVPFNSDILKANMERLYAGAGVGLIRAANEIIRLRSWRPEERRRTAYFCGTYFLAWCLGLAIPTLILFLITLTVLPESRAWFFPPILPPAGQPPSATDPTNQAGDQSFLGGVDSAVQHRSKAEQIEEQAWEFRQLAEAFAVRIAVSKGAKTKGQGNAQVGEKRSARSIEGSSSSDTDLDDNDFADAYDVHEPLVDAEDIDPSLYAPGEHPSELAQQRRQLRGDRSSGTPQGMKGKTTGTGKRDSQGREVARPMSEKERKHAEAKEAKAKRDAVIGKYTKIMQDTTGDMADLSECFANALSPPRPYPPNIARFKLAGAILGPLFILTAIVPAWIWHRAMSFLLGAAFFGQPLIDRGLAWFVKAVPDWKEKLDLRNSLLSGVPTNDQLVLHLLRVGERMNHPIPRPPPPPLAGSPKEAIKDTGPDPDSELVDEAGNPIDVDDLSTKDKIAHKSKSKLINSFKAVSKRVAGIGADVTVDGVRKKVGTKVDRVIFGDVLNDDGDDESYPCKLRDKPGHIIIRPMSAYGPAVLIFEPLVGPPVFERAIDDIVEIKKGGVSMPRAVLGWASGADIESQTLIVRLKNEFEKQVSDIAEDVKGMQVQDGDIYELNQVVRREQLFNRLIAMGNQRWESL</sequence>
<gene>
    <name evidence="1" type="ORF">QFC22_002121</name>
</gene>
<dbReference type="Proteomes" id="UP001243375">
    <property type="component" value="Unassembled WGS sequence"/>
</dbReference>
<keyword evidence="2" id="KW-1185">Reference proteome</keyword>
<evidence type="ECO:0000313" key="1">
    <source>
        <dbReference type="EMBL" id="KAJ9121504.1"/>
    </source>
</evidence>
<comment type="caution">
    <text evidence="1">The sequence shown here is derived from an EMBL/GenBank/DDBJ whole genome shotgun (WGS) entry which is preliminary data.</text>
</comment>